<organism evidence="1 2">
    <name type="scientific">Datura stramonium</name>
    <name type="common">Jimsonweed</name>
    <name type="synonym">Common thornapple</name>
    <dbReference type="NCBI Taxonomy" id="4076"/>
    <lineage>
        <taxon>Eukaryota</taxon>
        <taxon>Viridiplantae</taxon>
        <taxon>Streptophyta</taxon>
        <taxon>Embryophyta</taxon>
        <taxon>Tracheophyta</taxon>
        <taxon>Spermatophyta</taxon>
        <taxon>Magnoliopsida</taxon>
        <taxon>eudicotyledons</taxon>
        <taxon>Gunneridae</taxon>
        <taxon>Pentapetalae</taxon>
        <taxon>asterids</taxon>
        <taxon>lamiids</taxon>
        <taxon>Solanales</taxon>
        <taxon>Solanaceae</taxon>
        <taxon>Solanoideae</taxon>
        <taxon>Datureae</taxon>
        <taxon>Datura</taxon>
    </lineage>
</organism>
<dbReference type="Proteomes" id="UP000823775">
    <property type="component" value="Unassembled WGS sequence"/>
</dbReference>
<proteinExistence type="predicted"/>
<sequence>EEIYQVSGLDYFAKDERLDESLGGIMSRYWSCRDWEFWNSGKGIGQPALQGFFSDTDEVDTSTIFAIEEKIAQLSCQLVAITKREKLRDKQLVATTERESMRD</sequence>
<name>A0ABS8VSC3_DATST</name>
<dbReference type="EMBL" id="JACEIK010005836">
    <property type="protein sequence ID" value="MCE0482273.1"/>
    <property type="molecule type" value="Genomic_DNA"/>
</dbReference>
<gene>
    <name evidence="1" type="ORF">HAX54_040894</name>
</gene>
<evidence type="ECO:0000313" key="1">
    <source>
        <dbReference type="EMBL" id="MCE0482273.1"/>
    </source>
</evidence>
<keyword evidence="2" id="KW-1185">Reference proteome</keyword>
<reference evidence="1 2" key="1">
    <citation type="journal article" date="2021" name="BMC Genomics">
        <title>Datura genome reveals duplications of psychoactive alkaloid biosynthetic genes and high mutation rate following tissue culture.</title>
        <authorList>
            <person name="Rajewski A."/>
            <person name="Carter-House D."/>
            <person name="Stajich J."/>
            <person name="Litt A."/>
        </authorList>
    </citation>
    <scope>NUCLEOTIDE SEQUENCE [LARGE SCALE GENOMIC DNA]</scope>
    <source>
        <strain evidence="1">AR-01</strain>
    </source>
</reference>
<feature type="non-terminal residue" evidence="1">
    <location>
        <position position="1"/>
    </location>
</feature>
<evidence type="ECO:0000313" key="2">
    <source>
        <dbReference type="Proteomes" id="UP000823775"/>
    </source>
</evidence>
<comment type="caution">
    <text evidence="1">The sequence shown here is derived from an EMBL/GenBank/DDBJ whole genome shotgun (WGS) entry which is preliminary data.</text>
</comment>
<protein>
    <submittedName>
        <fullName evidence="1">Uncharacterized protein</fullName>
    </submittedName>
</protein>
<accession>A0ABS8VSC3</accession>